<dbReference type="GO" id="GO:0005840">
    <property type="term" value="C:ribosome"/>
    <property type="evidence" value="ECO:0007669"/>
    <property type="project" value="UniProtKB-KW"/>
</dbReference>
<evidence type="ECO:0000313" key="14">
    <source>
        <dbReference type="Proteomes" id="UP000675554"/>
    </source>
</evidence>
<keyword evidence="6 13" id="KW-0489">Methyltransferase</keyword>
<evidence type="ECO:0000256" key="9">
    <source>
        <dbReference type="ARBA" id="ARBA00030757"/>
    </source>
</evidence>
<feature type="region of interest" description="Disordered" evidence="12">
    <location>
        <begin position="86"/>
        <end position="106"/>
    </location>
</feature>
<evidence type="ECO:0000256" key="11">
    <source>
        <dbReference type="ARBA" id="ARBA00031350"/>
    </source>
</evidence>
<evidence type="ECO:0000256" key="8">
    <source>
        <dbReference type="ARBA" id="ARBA00022691"/>
    </source>
</evidence>
<dbReference type="GO" id="GO:0005737">
    <property type="term" value="C:cytoplasm"/>
    <property type="evidence" value="ECO:0007669"/>
    <property type="project" value="UniProtKB-SubCell"/>
</dbReference>
<accession>A0A8T4IM65</accession>
<dbReference type="Gene3D" id="3.40.50.150">
    <property type="entry name" value="Vaccinia Virus protein VP39"/>
    <property type="match status" value="1"/>
</dbReference>
<evidence type="ECO:0000256" key="5">
    <source>
        <dbReference type="ARBA" id="ARBA00022490"/>
    </source>
</evidence>
<dbReference type="PANTHER" id="PTHR11579:SF0">
    <property type="entry name" value="PROTEIN-L-ISOASPARTATE(D-ASPARTATE) O-METHYLTRANSFERASE"/>
    <property type="match status" value="1"/>
</dbReference>
<evidence type="ECO:0000256" key="1">
    <source>
        <dbReference type="ARBA" id="ARBA00004496"/>
    </source>
</evidence>
<dbReference type="GO" id="GO:0032259">
    <property type="term" value="P:methylation"/>
    <property type="evidence" value="ECO:0007669"/>
    <property type="project" value="UniProtKB-KW"/>
</dbReference>
<evidence type="ECO:0000256" key="12">
    <source>
        <dbReference type="SAM" id="MobiDB-lite"/>
    </source>
</evidence>
<reference evidence="13" key="1">
    <citation type="submission" date="2021-04" db="EMBL/GenBank/DDBJ databases">
        <title>Sequencing of actinobacteria type strains.</title>
        <authorList>
            <person name="Nguyen G.-S."/>
            <person name="Wentzel A."/>
        </authorList>
    </citation>
    <scope>NUCLEOTIDE SEQUENCE</scope>
    <source>
        <strain evidence="13">DSM 42095</strain>
    </source>
</reference>
<dbReference type="AlphaFoldDB" id="A0A8T4IM65"/>
<dbReference type="GO" id="GO:0004719">
    <property type="term" value="F:protein-L-isoaspartate (D-aspartate) O-methyltransferase activity"/>
    <property type="evidence" value="ECO:0007669"/>
    <property type="project" value="UniProtKB-EC"/>
</dbReference>
<keyword evidence="5" id="KW-0963">Cytoplasm</keyword>
<evidence type="ECO:0000256" key="4">
    <source>
        <dbReference type="ARBA" id="ARBA00013346"/>
    </source>
</evidence>
<evidence type="ECO:0000256" key="10">
    <source>
        <dbReference type="ARBA" id="ARBA00031323"/>
    </source>
</evidence>
<dbReference type="EC" id="2.1.1.77" evidence="3"/>
<dbReference type="EMBL" id="JAGSMN010000160">
    <property type="protein sequence ID" value="MBR7673059.1"/>
    <property type="molecule type" value="Genomic_DNA"/>
</dbReference>
<proteinExistence type="inferred from homology"/>
<dbReference type="InterPro" id="IPR029063">
    <property type="entry name" value="SAM-dependent_MTases_sf"/>
</dbReference>
<gene>
    <name evidence="13" type="ORF">KDA82_08525</name>
</gene>
<name>A0A8T4IM65_9ACTN</name>
<dbReference type="CDD" id="cd02440">
    <property type="entry name" value="AdoMet_MTases"/>
    <property type="match status" value="1"/>
</dbReference>
<dbReference type="Proteomes" id="UP000675554">
    <property type="component" value="Unassembled WGS sequence"/>
</dbReference>
<dbReference type="PANTHER" id="PTHR11579">
    <property type="entry name" value="PROTEIN-L-ISOASPARTATE O-METHYLTRANSFERASE"/>
    <property type="match status" value="1"/>
</dbReference>
<dbReference type="Pfam" id="PF01135">
    <property type="entry name" value="PCMT"/>
    <property type="match status" value="1"/>
</dbReference>
<evidence type="ECO:0000256" key="7">
    <source>
        <dbReference type="ARBA" id="ARBA00022679"/>
    </source>
</evidence>
<comment type="caution">
    <text evidence="13">The sequence shown here is derived from an EMBL/GenBank/DDBJ whole genome shotgun (WGS) entry which is preliminary data.</text>
</comment>
<sequence length="396" mass="43831">MDWKTHAARLADEVVVRAESRWYRPLAATPRHLFVPRWWERTTSGDTHVWQLRNGPHDADNTDGTDAWLRSVYADTTLVTRVGPHHADHAQEGRTLTRGRDLRPASSSTLPSLMTTMYRHAFLTDDTRVLITCGTGYGTALACARLGDQQVTSVDVDPYLVQAARERLASIGYHPRTEVRDLTGDLPEGAYDRIIATVSVRPVPVSWLTALAPGGRLVTTLAGTGLIVVADKTEDGGAVGRVAPDAASFMTARHGDDYVDTFPENAEVWETAQHAEGESITTSRYPLTYVPDTWDLRSTLEILVPGIDHRREEGPDGKRTVYMLHADGSWARATATGVYDSPTVHQGGPRRLWDELDRVRSWLAIDGDLPVRGARVRIRPDGTVRLERSGWSATIE</sequence>
<keyword evidence="13" id="KW-0687">Ribonucleoprotein</keyword>
<keyword evidence="14" id="KW-1185">Reference proteome</keyword>
<evidence type="ECO:0000256" key="6">
    <source>
        <dbReference type="ARBA" id="ARBA00022603"/>
    </source>
</evidence>
<comment type="similarity">
    <text evidence="2">Belongs to the methyltransferase superfamily. L-isoaspartyl/D-aspartyl protein methyltransferase family.</text>
</comment>
<keyword evidence="8" id="KW-0949">S-adenosyl-L-methionine</keyword>
<keyword evidence="13" id="KW-0689">Ribosomal protein</keyword>
<keyword evidence="7" id="KW-0808">Transferase</keyword>
<evidence type="ECO:0000256" key="2">
    <source>
        <dbReference type="ARBA" id="ARBA00005369"/>
    </source>
</evidence>
<dbReference type="SUPFAM" id="SSF53335">
    <property type="entry name" value="S-adenosyl-L-methionine-dependent methyltransferases"/>
    <property type="match status" value="1"/>
</dbReference>
<dbReference type="InterPro" id="IPR000682">
    <property type="entry name" value="PCMT"/>
</dbReference>
<protein>
    <recommendedName>
        <fullName evidence="4">Protein-L-isoaspartate O-methyltransferase</fullName>
        <ecNumber evidence="3">2.1.1.77</ecNumber>
    </recommendedName>
    <alternativeName>
        <fullName evidence="11">L-isoaspartyl protein carboxyl methyltransferase</fullName>
    </alternativeName>
    <alternativeName>
        <fullName evidence="9">Protein L-isoaspartyl methyltransferase</fullName>
    </alternativeName>
    <alternativeName>
        <fullName evidence="10">Protein-beta-aspartate methyltransferase</fullName>
    </alternativeName>
</protein>
<evidence type="ECO:0000256" key="3">
    <source>
        <dbReference type="ARBA" id="ARBA00011890"/>
    </source>
</evidence>
<organism evidence="13 14">
    <name type="scientific">Streptomyces daliensis</name>
    <dbReference type="NCBI Taxonomy" id="299421"/>
    <lineage>
        <taxon>Bacteria</taxon>
        <taxon>Bacillati</taxon>
        <taxon>Actinomycetota</taxon>
        <taxon>Actinomycetes</taxon>
        <taxon>Kitasatosporales</taxon>
        <taxon>Streptomycetaceae</taxon>
        <taxon>Streptomyces</taxon>
    </lineage>
</organism>
<evidence type="ECO:0000313" key="13">
    <source>
        <dbReference type="EMBL" id="MBR7673059.1"/>
    </source>
</evidence>
<comment type="subcellular location">
    <subcellularLocation>
        <location evidence="1">Cytoplasm</location>
    </subcellularLocation>
</comment>